<keyword evidence="4" id="KW-1185">Reference proteome</keyword>
<comment type="caution">
    <text evidence="3">The sequence shown here is derived from an EMBL/GenBank/DDBJ whole genome shotgun (WGS) entry which is preliminary data.</text>
</comment>
<reference evidence="3 4" key="1">
    <citation type="submission" date="2020-01" db="EMBL/GenBank/DDBJ databases">
        <title>Genetics and antimicrobial susceptibilities of Nocardia species isolated from the soil; a comparison with species isolated from humans.</title>
        <authorList>
            <person name="Carrasco G."/>
            <person name="Monzon S."/>
            <person name="Sansegundo M."/>
            <person name="Garcia E."/>
            <person name="Garrido N."/>
            <person name="Medina M.J."/>
            <person name="Villalon P."/>
            <person name="Ramirez-Arocha A.C."/>
            <person name="Jimenez P."/>
            <person name="Cuesta I."/>
            <person name="Valdezate S."/>
        </authorList>
    </citation>
    <scope>NUCLEOTIDE SEQUENCE [LARGE SCALE GENOMIC DNA]</scope>
    <source>
        <strain evidence="3 4">CNM20110649</strain>
    </source>
</reference>
<proteinExistence type="predicted"/>
<dbReference type="Proteomes" id="UP000470876">
    <property type="component" value="Unassembled WGS sequence"/>
</dbReference>
<organism evidence="3 4">
    <name type="scientific">Nocardia cyriacigeorgica</name>
    <dbReference type="NCBI Taxonomy" id="135487"/>
    <lineage>
        <taxon>Bacteria</taxon>
        <taxon>Bacillati</taxon>
        <taxon>Actinomycetota</taxon>
        <taxon>Actinomycetes</taxon>
        <taxon>Mycobacteriales</taxon>
        <taxon>Nocardiaceae</taxon>
        <taxon>Nocardia</taxon>
    </lineage>
</organism>
<evidence type="ECO:0008006" key="5">
    <source>
        <dbReference type="Google" id="ProtNLM"/>
    </source>
</evidence>
<protein>
    <recommendedName>
        <fullName evidence="5">Secreted protein</fullName>
    </recommendedName>
</protein>
<feature type="transmembrane region" description="Helical" evidence="1">
    <location>
        <begin position="54"/>
        <end position="79"/>
    </location>
</feature>
<keyword evidence="1" id="KW-0812">Transmembrane</keyword>
<evidence type="ECO:0000313" key="4">
    <source>
        <dbReference type="Proteomes" id="UP000470876"/>
    </source>
</evidence>
<feature type="chain" id="PRO_5045813845" description="Secreted protein" evidence="2">
    <location>
        <begin position="29"/>
        <end position="80"/>
    </location>
</feature>
<evidence type="ECO:0000256" key="1">
    <source>
        <dbReference type="SAM" id="Phobius"/>
    </source>
</evidence>
<dbReference type="EMBL" id="JAAGUX010000020">
    <property type="protein sequence ID" value="NEW56646.1"/>
    <property type="molecule type" value="Genomic_DNA"/>
</dbReference>
<keyword evidence="1" id="KW-1133">Transmembrane helix</keyword>
<name>A0ABX0CQ71_9NOCA</name>
<dbReference type="RefSeq" id="WP_163822132.1">
    <property type="nucleotide sequence ID" value="NZ_JAAGUX010000020.1"/>
</dbReference>
<evidence type="ECO:0000313" key="3">
    <source>
        <dbReference type="EMBL" id="NEW56646.1"/>
    </source>
</evidence>
<sequence>MRRNLIRTSIAAAAIAPAIALGSGVAAADAANKPDPVPVNPVMNRTGNPFGDALVTVYCTNAFGWIPIVGPLIFVPLCVV</sequence>
<accession>A0ABX0CQ71</accession>
<gene>
    <name evidence="3" type="ORF">GV794_13420</name>
</gene>
<keyword evidence="1" id="KW-0472">Membrane</keyword>
<feature type="signal peptide" evidence="2">
    <location>
        <begin position="1"/>
        <end position="28"/>
    </location>
</feature>
<evidence type="ECO:0000256" key="2">
    <source>
        <dbReference type="SAM" id="SignalP"/>
    </source>
</evidence>
<keyword evidence="2" id="KW-0732">Signal</keyword>